<evidence type="ECO:0000313" key="3">
    <source>
        <dbReference type="Proteomes" id="UP001595846"/>
    </source>
</evidence>
<keyword evidence="1" id="KW-0472">Membrane</keyword>
<comment type="caution">
    <text evidence="2">The sequence shown here is derived from an EMBL/GenBank/DDBJ whole genome shotgun (WGS) entry which is preliminary data.</text>
</comment>
<dbReference type="NCBIfam" id="NF041333">
    <property type="entry name" value="CruF_Halo"/>
    <property type="match status" value="1"/>
</dbReference>
<feature type="transmembrane region" description="Helical" evidence="1">
    <location>
        <begin position="55"/>
        <end position="77"/>
    </location>
</feature>
<dbReference type="NCBIfam" id="TIGR03460">
    <property type="entry name" value="crt_membr_arch"/>
    <property type="match status" value="1"/>
</dbReference>
<name>A0ABD5NKF5_9EURY</name>
<accession>A0ABD5NKF5</accession>
<dbReference type="EC" id="4.2.1.161" evidence="2"/>
<dbReference type="EMBL" id="JBHSAQ010000001">
    <property type="protein sequence ID" value="MFC3957315.1"/>
    <property type="molecule type" value="Genomic_DNA"/>
</dbReference>
<feature type="transmembrane region" description="Helical" evidence="1">
    <location>
        <begin position="124"/>
        <end position="145"/>
    </location>
</feature>
<sequence>MRTDRETGGSIRTRRLDEFVREHRFTIAVVFPLVGAVVLVASAEGLLPDPLAFNPLLVLVGTAVMRLPLIVGFLPVLDRHLAGAVLALVAYTYAIEFLGLTTGWPYGHFEYGVSLGPMVGGVPLALPLFFLPLVLNAVVLSTLLVGAGDRRWPRRLALGVALVITIDLVLDPAAVSIGFWSYATAGPYYDVPATNYAGWLLSGSIAVALLEGTLPRASLQARLRTCEFALDDLVSFVLLWGGINALYGNWLPVGLAGVLLASLLRTGRFDLASLARSTGPADS</sequence>
<dbReference type="GO" id="GO:0016829">
    <property type="term" value="F:lyase activity"/>
    <property type="evidence" value="ECO:0007669"/>
    <property type="project" value="UniProtKB-KW"/>
</dbReference>
<feature type="transmembrane region" description="Helical" evidence="1">
    <location>
        <begin position="157"/>
        <end position="183"/>
    </location>
</feature>
<dbReference type="InterPro" id="IPR053540">
    <property type="entry name" value="BABR_hydratase"/>
</dbReference>
<feature type="transmembrane region" description="Helical" evidence="1">
    <location>
        <begin position="25"/>
        <end position="43"/>
    </location>
</feature>
<keyword evidence="1" id="KW-0812">Transmembrane</keyword>
<feature type="transmembrane region" description="Helical" evidence="1">
    <location>
        <begin position="84"/>
        <end position="104"/>
    </location>
</feature>
<keyword evidence="2" id="KW-0456">Lyase</keyword>
<dbReference type="Pfam" id="PF04240">
    <property type="entry name" value="Caroten_synth"/>
    <property type="match status" value="1"/>
</dbReference>
<keyword evidence="1" id="KW-1133">Transmembrane helix</keyword>
<feature type="transmembrane region" description="Helical" evidence="1">
    <location>
        <begin position="249"/>
        <end position="267"/>
    </location>
</feature>
<organism evidence="2 3">
    <name type="scientific">Halovivax cerinus</name>
    <dbReference type="NCBI Taxonomy" id="1487865"/>
    <lineage>
        <taxon>Archaea</taxon>
        <taxon>Methanobacteriati</taxon>
        <taxon>Methanobacteriota</taxon>
        <taxon>Stenosarchaea group</taxon>
        <taxon>Halobacteria</taxon>
        <taxon>Halobacteriales</taxon>
        <taxon>Natrialbaceae</taxon>
        <taxon>Halovivax</taxon>
    </lineage>
</organism>
<protein>
    <submittedName>
        <fullName evidence="2">Bisanhydrobacterioruberin hydratase</fullName>
        <ecNumber evidence="2">4.2.1.161</ecNumber>
    </submittedName>
</protein>
<dbReference type="Proteomes" id="UP001595846">
    <property type="component" value="Unassembled WGS sequence"/>
</dbReference>
<evidence type="ECO:0000256" key="1">
    <source>
        <dbReference type="SAM" id="Phobius"/>
    </source>
</evidence>
<reference evidence="2 3" key="1">
    <citation type="journal article" date="2019" name="Int. J. Syst. Evol. Microbiol.">
        <title>The Global Catalogue of Microorganisms (GCM) 10K type strain sequencing project: providing services to taxonomists for standard genome sequencing and annotation.</title>
        <authorList>
            <consortium name="The Broad Institute Genomics Platform"/>
            <consortium name="The Broad Institute Genome Sequencing Center for Infectious Disease"/>
            <person name="Wu L."/>
            <person name="Ma J."/>
        </authorList>
    </citation>
    <scope>NUCLEOTIDE SEQUENCE [LARGE SCALE GENOMIC DNA]</scope>
    <source>
        <strain evidence="2 3">IBRC-M 10256</strain>
    </source>
</reference>
<dbReference type="RefSeq" id="WP_256531760.1">
    <property type="nucleotide sequence ID" value="NZ_CP101824.1"/>
</dbReference>
<dbReference type="PANTHER" id="PTHR39419:SF1">
    <property type="entry name" value="SLL0814 PROTEIN"/>
    <property type="match status" value="1"/>
</dbReference>
<evidence type="ECO:0000313" key="2">
    <source>
        <dbReference type="EMBL" id="MFC3957315.1"/>
    </source>
</evidence>
<dbReference type="InterPro" id="IPR017823">
    <property type="entry name" value="CruF"/>
</dbReference>
<gene>
    <name evidence="2" type="primary">cruF</name>
    <name evidence="2" type="ORF">ACFOUR_02870</name>
</gene>
<dbReference type="GeneID" id="73904515"/>
<dbReference type="InterPro" id="IPR007354">
    <property type="entry name" value="CruF-like"/>
</dbReference>
<keyword evidence="3" id="KW-1185">Reference proteome</keyword>
<dbReference type="AlphaFoldDB" id="A0ABD5NKF5"/>
<dbReference type="PANTHER" id="PTHR39419">
    <property type="entry name" value="SLL0814 PROTEIN"/>
    <property type="match status" value="1"/>
</dbReference>
<proteinExistence type="predicted"/>